<dbReference type="REBASE" id="291261">
    <property type="entry name" value="M.PprSS45DndBP"/>
</dbReference>
<dbReference type="CDD" id="cd16412">
    <property type="entry name" value="dndB"/>
    <property type="match status" value="1"/>
</dbReference>
<comment type="caution">
    <text evidence="1">The sequence shown here is derived from an EMBL/GenBank/DDBJ whole genome shotgun (WGS) entry which is preliminary data.</text>
</comment>
<dbReference type="EMBL" id="PYJM01000002">
    <property type="protein sequence ID" value="PUA45350.1"/>
    <property type="molecule type" value="Genomic_DNA"/>
</dbReference>
<proteinExistence type="predicted"/>
<sequence length="360" mass="40681">MTTYIHSFPCVRGIQAGRPCYIAMCPMRLVPKIFSFNEDNVPADLRAQRTLNLARVPEISAYLLDNRDDYTLSAITASVDGVVQFNPASDTGLEQSIGTLTIPMDAQILINDGQHRRAAIEQAIRENPELGYDNIPVLFFIDEGLNRSQQMFADLNKHAVRPSNSISTLYDHRDQISDLARYLAKNVDIFSRMTELEKSSLSPRSSKLFTLSAIKNASRVLLKKGKGDLIAQNERELAKTFWEEVSLQMPDWIRAKNKELSTSELRDNYIHAHGVMLQAMGLVGAELIIRKESEWKNTINQLRSIDWSRANPEWEGRAMVHGRISKATTNVALTASLIKKKLGVPLSTVERELEQRFPQQ</sequence>
<reference evidence="1 2" key="1">
    <citation type="submission" date="2018-03" db="EMBL/GenBank/DDBJ databases">
        <title>Draft genome sequence of the plant growth promoting rhizobacterium Pseudomonas protegens strain BNJ-SS-45 isolated from wheat (Triticum aestivum) rhizosphere.</title>
        <authorList>
            <person name="Bajpai A."/>
            <person name="Shende K."/>
            <person name="Meena N."/>
            <person name="Upadhyayula S.R."/>
            <person name="Suravajhala P."/>
            <person name="Medicherla K.M."/>
            <person name="Johri B.N."/>
        </authorList>
    </citation>
    <scope>NUCLEOTIDE SEQUENCE [LARGE SCALE GENOMIC DNA]</scope>
    <source>
        <strain evidence="1 2">BNJ-SS-45</strain>
    </source>
</reference>
<organism evidence="1 2">
    <name type="scientific">Pseudomonas protegens</name>
    <dbReference type="NCBI Taxonomy" id="380021"/>
    <lineage>
        <taxon>Bacteria</taxon>
        <taxon>Pseudomonadati</taxon>
        <taxon>Pseudomonadota</taxon>
        <taxon>Gammaproteobacteria</taxon>
        <taxon>Pseudomonadales</taxon>
        <taxon>Pseudomonadaceae</taxon>
        <taxon>Pseudomonas</taxon>
    </lineage>
</organism>
<dbReference type="InterPro" id="IPR017601">
    <property type="entry name" value="DGQHR-contain_dom"/>
</dbReference>
<dbReference type="InterPro" id="IPR017642">
    <property type="entry name" value="DNA_S_mod_DndB"/>
</dbReference>
<dbReference type="RefSeq" id="WP_108544315.1">
    <property type="nucleotide sequence ID" value="NZ_PYJM01000002.1"/>
</dbReference>
<dbReference type="AlphaFoldDB" id="A0A2T6GMG7"/>
<protein>
    <submittedName>
        <fullName evidence="1">DNA sulfur modification protein DndB</fullName>
    </submittedName>
</protein>
<evidence type="ECO:0000313" key="1">
    <source>
        <dbReference type="EMBL" id="PUA45350.1"/>
    </source>
</evidence>
<dbReference type="Proteomes" id="UP000244178">
    <property type="component" value="Unassembled WGS sequence"/>
</dbReference>
<name>A0A2T6GMG7_9PSED</name>
<accession>A0A2T6GMG7</accession>
<dbReference type="NCBIfam" id="TIGR03187">
    <property type="entry name" value="DGQHR"/>
    <property type="match status" value="1"/>
</dbReference>
<dbReference type="Pfam" id="PF14072">
    <property type="entry name" value="DndB"/>
    <property type="match status" value="1"/>
</dbReference>
<evidence type="ECO:0000313" key="2">
    <source>
        <dbReference type="Proteomes" id="UP000244178"/>
    </source>
</evidence>
<dbReference type="NCBIfam" id="TIGR03233">
    <property type="entry name" value="DNA_S_dndB"/>
    <property type="match status" value="1"/>
</dbReference>
<gene>
    <name evidence="1" type="primary">dndB</name>
    <name evidence="1" type="ORF">C5U62_07600</name>
</gene>